<evidence type="ECO:0000256" key="2">
    <source>
        <dbReference type="ARBA" id="ARBA00005204"/>
    </source>
</evidence>
<protein>
    <recommendedName>
        <fullName evidence="8">Phosphoribosyl-ATP pyrophosphatase</fullName>
        <shortName evidence="8">PRA-PH</shortName>
        <ecNumber evidence="8">3.6.1.31</ecNumber>
    </recommendedName>
</protein>
<keyword evidence="4 8" id="KW-0547">Nucleotide-binding</keyword>
<dbReference type="InterPro" id="IPR021130">
    <property type="entry name" value="PRib-ATP_PPHydrolase-like"/>
</dbReference>
<dbReference type="SUPFAM" id="SSF101386">
    <property type="entry name" value="all-alpha NTP pyrophosphatases"/>
    <property type="match status" value="1"/>
</dbReference>
<dbReference type="EC" id="3.6.1.31" evidence="8"/>
<dbReference type="NCBIfam" id="TIGR03188">
    <property type="entry name" value="histidine_hisI"/>
    <property type="match status" value="1"/>
</dbReference>
<comment type="caution">
    <text evidence="9">The sequence shown here is derived from an EMBL/GenBank/DDBJ whole genome shotgun (WGS) entry which is preliminary data.</text>
</comment>
<dbReference type="PANTHER" id="PTHR42945">
    <property type="entry name" value="HISTIDINE BIOSYNTHESIS BIFUNCTIONAL PROTEIN"/>
    <property type="match status" value="1"/>
</dbReference>
<evidence type="ECO:0000256" key="3">
    <source>
        <dbReference type="ARBA" id="ARBA00022605"/>
    </source>
</evidence>
<dbReference type="GO" id="GO:0005737">
    <property type="term" value="C:cytoplasm"/>
    <property type="evidence" value="ECO:0007669"/>
    <property type="project" value="UniProtKB-SubCell"/>
</dbReference>
<gene>
    <name evidence="8 9" type="primary">hisE</name>
    <name evidence="9" type="ORF">ENO26_11220</name>
</gene>
<dbReference type="UniPathway" id="UPA00031">
    <property type="reaction ID" value="UER00007"/>
</dbReference>
<evidence type="ECO:0000256" key="6">
    <source>
        <dbReference type="ARBA" id="ARBA00022840"/>
    </source>
</evidence>
<keyword evidence="8" id="KW-0963">Cytoplasm</keyword>
<dbReference type="HAMAP" id="MF_01020">
    <property type="entry name" value="HisE"/>
    <property type="match status" value="1"/>
</dbReference>
<name>A0A7J2U5T6_9CREN</name>
<dbReference type="AlphaFoldDB" id="A0A7J2U5T6"/>
<dbReference type="GO" id="GO:0005524">
    <property type="term" value="F:ATP binding"/>
    <property type="evidence" value="ECO:0007669"/>
    <property type="project" value="UniProtKB-KW"/>
</dbReference>
<sequence>MCEVLLQLYNIIIDRINKRPQGSYTAQLIERGRGYIARKVGEEAVEVIVSSLAESKERFVEEVADLLYHLLVLMAVNGVNINDVCDELRRRMKK</sequence>
<keyword evidence="6 8" id="KW-0067">ATP-binding</keyword>
<proteinExistence type="inferred from homology"/>
<evidence type="ECO:0000256" key="7">
    <source>
        <dbReference type="ARBA" id="ARBA00023102"/>
    </source>
</evidence>
<comment type="pathway">
    <text evidence="2 8">Amino-acid biosynthesis; L-histidine biosynthesis; L-histidine from 5-phospho-alpha-D-ribose 1-diphosphate: step 2/9.</text>
</comment>
<comment type="similarity">
    <text evidence="8">Belongs to the PRA-PH family.</text>
</comment>
<organism evidence="9">
    <name type="scientific">Ignisphaera aggregans</name>
    <dbReference type="NCBI Taxonomy" id="334771"/>
    <lineage>
        <taxon>Archaea</taxon>
        <taxon>Thermoproteota</taxon>
        <taxon>Thermoprotei</taxon>
        <taxon>Desulfurococcales</taxon>
        <taxon>Desulfurococcaceae</taxon>
        <taxon>Ignisphaera</taxon>
    </lineage>
</organism>
<dbReference type="Pfam" id="PF01503">
    <property type="entry name" value="PRA-PH"/>
    <property type="match status" value="1"/>
</dbReference>
<evidence type="ECO:0000256" key="8">
    <source>
        <dbReference type="HAMAP-Rule" id="MF_01020"/>
    </source>
</evidence>
<dbReference type="CDD" id="cd11534">
    <property type="entry name" value="NTP-PPase_HisIE_like"/>
    <property type="match status" value="1"/>
</dbReference>
<dbReference type="InterPro" id="IPR008179">
    <property type="entry name" value="HisE"/>
</dbReference>
<comment type="catalytic activity">
    <reaction evidence="1 8">
        <text>1-(5-phospho-beta-D-ribosyl)-ATP + H2O = 1-(5-phospho-beta-D-ribosyl)-5'-AMP + diphosphate + H(+)</text>
        <dbReference type="Rhea" id="RHEA:22828"/>
        <dbReference type="ChEBI" id="CHEBI:15377"/>
        <dbReference type="ChEBI" id="CHEBI:15378"/>
        <dbReference type="ChEBI" id="CHEBI:33019"/>
        <dbReference type="ChEBI" id="CHEBI:59457"/>
        <dbReference type="ChEBI" id="CHEBI:73183"/>
        <dbReference type="EC" id="3.6.1.31"/>
    </reaction>
</comment>
<evidence type="ECO:0000256" key="1">
    <source>
        <dbReference type="ARBA" id="ARBA00001460"/>
    </source>
</evidence>
<evidence type="ECO:0000313" key="9">
    <source>
        <dbReference type="EMBL" id="HEM68106.1"/>
    </source>
</evidence>
<dbReference type="EMBL" id="DSEU01000079">
    <property type="protein sequence ID" value="HEM68106.1"/>
    <property type="molecule type" value="Genomic_DNA"/>
</dbReference>
<dbReference type="Gene3D" id="1.10.287.1080">
    <property type="entry name" value="MazG-like"/>
    <property type="match status" value="1"/>
</dbReference>
<keyword evidence="7 8" id="KW-0368">Histidine biosynthesis</keyword>
<evidence type="ECO:0000256" key="5">
    <source>
        <dbReference type="ARBA" id="ARBA00022801"/>
    </source>
</evidence>
<dbReference type="GO" id="GO:0000105">
    <property type="term" value="P:L-histidine biosynthetic process"/>
    <property type="evidence" value="ECO:0007669"/>
    <property type="project" value="UniProtKB-UniRule"/>
</dbReference>
<reference evidence="9" key="1">
    <citation type="journal article" date="2020" name="mSystems">
        <title>Genome- and Community-Level Interaction Insights into Carbon Utilization and Element Cycling Functions of Hydrothermarchaeota in Hydrothermal Sediment.</title>
        <authorList>
            <person name="Zhou Z."/>
            <person name="Liu Y."/>
            <person name="Xu W."/>
            <person name="Pan J."/>
            <person name="Luo Z.H."/>
            <person name="Li M."/>
        </authorList>
    </citation>
    <scope>NUCLEOTIDE SEQUENCE [LARGE SCALE GENOMIC DNA]</scope>
    <source>
        <strain evidence="9">SpSt-125</strain>
    </source>
</reference>
<keyword evidence="3 8" id="KW-0028">Amino-acid biosynthesis</keyword>
<dbReference type="PANTHER" id="PTHR42945:SF1">
    <property type="entry name" value="HISTIDINE BIOSYNTHESIS BIFUNCTIONAL PROTEIN HIS7"/>
    <property type="match status" value="1"/>
</dbReference>
<dbReference type="GO" id="GO:0004636">
    <property type="term" value="F:phosphoribosyl-ATP diphosphatase activity"/>
    <property type="evidence" value="ECO:0007669"/>
    <property type="project" value="UniProtKB-UniRule"/>
</dbReference>
<accession>A0A7J2U5T6</accession>
<evidence type="ECO:0000256" key="4">
    <source>
        <dbReference type="ARBA" id="ARBA00022741"/>
    </source>
</evidence>
<keyword evidence="5 8" id="KW-0378">Hydrolase</keyword>
<comment type="subcellular location">
    <subcellularLocation>
        <location evidence="8">Cytoplasm</location>
    </subcellularLocation>
</comment>